<name>A0A841FII4_9ACTN</name>
<evidence type="ECO:0000256" key="1">
    <source>
        <dbReference type="SAM" id="MobiDB-lite"/>
    </source>
</evidence>
<feature type="region of interest" description="Disordered" evidence="1">
    <location>
        <begin position="225"/>
        <end position="411"/>
    </location>
</feature>
<evidence type="ECO:0000313" key="3">
    <source>
        <dbReference type="Proteomes" id="UP000548476"/>
    </source>
</evidence>
<comment type="caution">
    <text evidence="2">The sequence shown here is derived from an EMBL/GenBank/DDBJ whole genome shotgun (WGS) entry which is preliminary data.</text>
</comment>
<evidence type="ECO:0000313" key="2">
    <source>
        <dbReference type="EMBL" id="MBB6032459.1"/>
    </source>
</evidence>
<keyword evidence="3" id="KW-1185">Reference proteome</keyword>
<feature type="region of interest" description="Disordered" evidence="1">
    <location>
        <begin position="467"/>
        <end position="546"/>
    </location>
</feature>
<gene>
    <name evidence="2" type="ORF">HNR73_000301</name>
</gene>
<sequence length="546" mass="56705">MLNLGTSFSKGVGEVKEGGGVSGGFAAGGGGGGQGAWGFGQHAAPATLAQGPAGGSLLARSSSLAAHPRRCSPASPCGPLARPRGPAPLAAPAALRSPALASSPSHAALRDPTPRLHSAPAQAWQRELRGHPSLATLRRPGLARPPPPPPALRTRAGFASPTSRPCLPSPPLRGCGCAGLRVSAFAVLFPRRLASAPAPAQTSQRELRGHPSLATLPRQLFALAQASHHRPHSPALPHHPRRRPSPPAFREARADMAARASRSRSSLAAPCTPPSRPWLPAFRASEGSAARAPAARRPLPHPRGAGHEGTRAVAGSRGPASEGRRERPGAENRWRGDAGFATQSSPAHTLRGRPLGRGSAGSRRSPPASAPAWDGPRRMRAKAGGTRTGQRKVTGNGEHGKGRARKTGDGEAQASLAVVHLALSAKPAQAWQRGLRGAALRSPPLARHLPGLGFLLSARARARQRGLPPLAARRPLPHPRGAGHEGTRAVAGSRGPASEGRRERPGAKNRRRGNAGFTRRSAPRVFRARAGPARRLHDPSFARRLA</sequence>
<feature type="compositionally biased region" description="Basic and acidic residues" evidence="1">
    <location>
        <begin position="322"/>
        <end position="336"/>
    </location>
</feature>
<organism evidence="2 3">
    <name type="scientific">Phytomonospora endophytica</name>
    <dbReference type="NCBI Taxonomy" id="714109"/>
    <lineage>
        <taxon>Bacteria</taxon>
        <taxon>Bacillati</taxon>
        <taxon>Actinomycetota</taxon>
        <taxon>Actinomycetes</taxon>
        <taxon>Micromonosporales</taxon>
        <taxon>Micromonosporaceae</taxon>
        <taxon>Phytomonospora</taxon>
    </lineage>
</organism>
<dbReference type="Proteomes" id="UP000548476">
    <property type="component" value="Unassembled WGS sequence"/>
</dbReference>
<feature type="compositionally biased region" description="Low complexity" evidence="1">
    <location>
        <begin position="257"/>
        <end position="269"/>
    </location>
</feature>
<feature type="compositionally biased region" description="Low complexity" evidence="1">
    <location>
        <begin position="352"/>
        <end position="372"/>
    </location>
</feature>
<dbReference type="EMBL" id="JACHGT010000001">
    <property type="protein sequence ID" value="MBB6032459.1"/>
    <property type="molecule type" value="Genomic_DNA"/>
</dbReference>
<feature type="compositionally biased region" description="Basic and acidic residues" evidence="1">
    <location>
        <begin position="535"/>
        <end position="546"/>
    </location>
</feature>
<feature type="compositionally biased region" description="Low complexity" evidence="1">
    <location>
        <begin position="79"/>
        <end position="107"/>
    </location>
</feature>
<proteinExistence type="predicted"/>
<feature type="compositionally biased region" description="Basic residues" evidence="1">
    <location>
        <begin position="227"/>
        <end position="244"/>
    </location>
</feature>
<reference evidence="2 3" key="1">
    <citation type="submission" date="2020-08" db="EMBL/GenBank/DDBJ databases">
        <title>Genomic Encyclopedia of Type Strains, Phase IV (KMG-IV): sequencing the most valuable type-strain genomes for metagenomic binning, comparative biology and taxonomic classification.</title>
        <authorList>
            <person name="Goeker M."/>
        </authorList>
    </citation>
    <scope>NUCLEOTIDE SEQUENCE [LARGE SCALE GENOMIC DNA]</scope>
    <source>
        <strain evidence="2 3">YIM 65646</strain>
    </source>
</reference>
<accession>A0A841FII4</accession>
<feature type="compositionally biased region" description="Basic and acidic residues" evidence="1">
    <location>
        <begin position="398"/>
        <end position="409"/>
    </location>
</feature>
<dbReference type="AlphaFoldDB" id="A0A841FII4"/>
<feature type="region of interest" description="Disordered" evidence="1">
    <location>
        <begin position="67"/>
        <end position="165"/>
    </location>
</feature>
<protein>
    <submittedName>
        <fullName evidence="2">Uncharacterized protein</fullName>
    </submittedName>
</protein>